<dbReference type="InterPro" id="IPR043128">
    <property type="entry name" value="Rev_trsase/Diguanyl_cyclase"/>
</dbReference>
<feature type="compositionally biased region" description="Low complexity" evidence="2">
    <location>
        <begin position="308"/>
        <end position="325"/>
    </location>
</feature>
<keyword evidence="3" id="KW-0808">Transferase</keyword>
<dbReference type="InterPro" id="IPR043502">
    <property type="entry name" value="DNA/RNA_pol_sf"/>
</dbReference>
<keyword evidence="1" id="KW-0175">Coiled coil</keyword>
<dbReference type="SUPFAM" id="SSF56672">
    <property type="entry name" value="DNA/RNA polymerases"/>
    <property type="match status" value="1"/>
</dbReference>
<dbReference type="Gene3D" id="3.10.10.10">
    <property type="entry name" value="HIV Type 1 Reverse Transcriptase, subunit A, domain 1"/>
    <property type="match status" value="1"/>
</dbReference>
<keyword evidence="3" id="KW-0695">RNA-directed DNA polymerase</keyword>
<evidence type="ECO:0000256" key="1">
    <source>
        <dbReference type="SAM" id="Coils"/>
    </source>
</evidence>
<protein>
    <submittedName>
        <fullName evidence="3">Reverse transcriptase domain-containing protein</fullName>
    </submittedName>
</protein>
<dbReference type="PANTHER" id="PTHR24559:SF444">
    <property type="entry name" value="REVERSE TRANSCRIPTASE DOMAIN-CONTAINING PROTEIN"/>
    <property type="match status" value="1"/>
</dbReference>
<organism evidence="3">
    <name type="scientific">Tanacetum cinerariifolium</name>
    <name type="common">Dalmatian daisy</name>
    <name type="synonym">Chrysanthemum cinerariifolium</name>
    <dbReference type="NCBI Taxonomy" id="118510"/>
    <lineage>
        <taxon>Eukaryota</taxon>
        <taxon>Viridiplantae</taxon>
        <taxon>Streptophyta</taxon>
        <taxon>Embryophyta</taxon>
        <taxon>Tracheophyta</taxon>
        <taxon>Spermatophyta</taxon>
        <taxon>Magnoliopsida</taxon>
        <taxon>eudicotyledons</taxon>
        <taxon>Gunneridae</taxon>
        <taxon>Pentapetalae</taxon>
        <taxon>asterids</taxon>
        <taxon>campanulids</taxon>
        <taxon>Asterales</taxon>
        <taxon>Asteraceae</taxon>
        <taxon>Asteroideae</taxon>
        <taxon>Anthemideae</taxon>
        <taxon>Anthemidinae</taxon>
        <taxon>Tanacetum</taxon>
    </lineage>
</organism>
<evidence type="ECO:0000256" key="2">
    <source>
        <dbReference type="SAM" id="MobiDB-lite"/>
    </source>
</evidence>
<proteinExistence type="predicted"/>
<dbReference type="GO" id="GO:0003964">
    <property type="term" value="F:RNA-directed DNA polymerase activity"/>
    <property type="evidence" value="ECO:0007669"/>
    <property type="project" value="UniProtKB-KW"/>
</dbReference>
<accession>A0A6L2LSU7</accession>
<comment type="caution">
    <text evidence="3">The sequence shown here is derived from an EMBL/GenBank/DDBJ whole genome shotgun (WGS) entry which is preliminary data.</text>
</comment>
<dbReference type="AlphaFoldDB" id="A0A6L2LSU7"/>
<gene>
    <name evidence="3" type="ORF">Tci_035490</name>
</gene>
<dbReference type="EMBL" id="BKCJ010004859">
    <property type="protein sequence ID" value="GEU63512.1"/>
    <property type="molecule type" value="Genomic_DNA"/>
</dbReference>
<feature type="region of interest" description="Disordered" evidence="2">
    <location>
        <begin position="299"/>
        <end position="325"/>
    </location>
</feature>
<keyword evidence="3" id="KW-0548">Nucleotidyltransferase</keyword>
<evidence type="ECO:0000313" key="3">
    <source>
        <dbReference type="EMBL" id="GEU63512.1"/>
    </source>
</evidence>
<dbReference type="InterPro" id="IPR053134">
    <property type="entry name" value="RNA-dir_DNA_polymerase"/>
</dbReference>
<sequence>MAKEDEEKTAFYTDQRTYRYIKMPFGLKNAKATYQRLVDLTFQCQIGRNLEAYVDDMVIKSKDEKIKFLGYMVTSKGIRANPKKINALVDLQSSRTLKEMQSLSGKLATLIRFHAKSAERSLPLFNTLKNITKENKHEYRWTKEKLAETHAECAKTVGKRVQARLDLAHSSHLYTTISDRYKTVKSDHEGCAGKVEVLENQNSELSQVNKDQDLQIKELKGELAKKDSSLVYAERISAKRAQEKEKLVTLLSRTKMRKFDCIHKLLPIVDKLFEKRYPYVEKISHGFCHAVSDLLKVYPDSPPFGQDPPSKSSSKVPSTSAPDKL</sequence>
<dbReference type="CDD" id="cd01647">
    <property type="entry name" value="RT_LTR"/>
    <property type="match status" value="1"/>
</dbReference>
<reference evidence="3" key="1">
    <citation type="journal article" date="2019" name="Sci. Rep.">
        <title>Draft genome of Tanacetum cinerariifolium, the natural source of mosquito coil.</title>
        <authorList>
            <person name="Yamashiro T."/>
            <person name="Shiraishi A."/>
            <person name="Satake H."/>
            <person name="Nakayama K."/>
        </authorList>
    </citation>
    <scope>NUCLEOTIDE SEQUENCE</scope>
</reference>
<dbReference type="PANTHER" id="PTHR24559">
    <property type="entry name" value="TRANSPOSON TY3-I GAG-POL POLYPROTEIN"/>
    <property type="match status" value="1"/>
</dbReference>
<name>A0A6L2LSU7_TANCI</name>
<feature type="coiled-coil region" evidence="1">
    <location>
        <begin position="195"/>
        <end position="222"/>
    </location>
</feature>
<dbReference type="Gene3D" id="3.30.70.270">
    <property type="match status" value="1"/>
</dbReference>